<feature type="region of interest" description="Disordered" evidence="1">
    <location>
        <begin position="174"/>
        <end position="201"/>
    </location>
</feature>
<keyword evidence="3" id="KW-1185">Reference proteome</keyword>
<evidence type="ECO:0000256" key="1">
    <source>
        <dbReference type="SAM" id="MobiDB-lite"/>
    </source>
</evidence>
<dbReference type="Pfam" id="PF13376">
    <property type="entry name" value="OmdA"/>
    <property type="match status" value="1"/>
</dbReference>
<sequence length="201" mass="21535">MTVVEVADPREWRAWLDAHSGTADEAWLVIPHARSGRPGPTHREAVEEALCVGWIDGLSRRHDPTSRLQRFTRRRPRSAWSSVNRGLVDQLVEDGRMGPGGLAAVATAKANGMWTLLADAQAGTVPDDLRAALDADPAAAAGWERLTASARRMRLEALARATRPDTRQRRIAAAVAAGGPDPSGVRAPAPSRPVRGPLSAL</sequence>
<dbReference type="RefSeq" id="WP_093351623.1">
    <property type="nucleotide sequence ID" value="NZ_FOUY01000037.1"/>
</dbReference>
<gene>
    <name evidence="2" type="ORF">SAMN05216207_10378</name>
</gene>
<evidence type="ECO:0000313" key="2">
    <source>
        <dbReference type="EMBL" id="SFO21679.1"/>
    </source>
</evidence>
<reference evidence="2 3" key="1">
    <citation type="submission" date="2016-10" db="EMBL/GenBank/DDBJ databases">
        <authorList>
            <person name="de Groot N.N."/>
        </authorList>
    </citation>
    <scope>NUCLEOTIDE SEQUENCE [LARGE SCALE GENOMIC DNA]</scope>
    <source>
        <strain evidence="2 3">CGMCC 4.1877</strain>
    </source>
</reference>
<dbReference type="STRING" id="260086.SAMN05216207_10378"/>
<name>A0A1I5FDF9_PSUAM</name>
<organism evidence="2 3">
    <name type="scientific">Pseudonocardia ammonioxydans</name>
    <dbReference type="NCBI Taxonomy" id="260086"/>
    <lineage>
        <taxon>Bacteria</taxon>
        <taxon>Bacillati</taxon>
        <taxon>Actinomycetota</taxon>
        <taxon>Actinomycetes</taxon>
        <taxon>Pseudonocardiales</taxon>
        <taxon>Pseudonocardiaceae</taxon>
        <taxon>Pseudonocardia</taxon>
    </lineage>
</organism>
<dbReference type="EMBL" id="FOUY01000037">
    <property type="protein sequence ID" value="SFO21679.1"/>
    <property type="molecule type" value="Genomic_DNA"/>
</dbReference>
<evidence type="ECO:0000313" key="3">
    <source>
        <dbReference type="Proteomes" id="UP000199614"/>
    </source>
</evidence>
<proteinExistence type="predicted"/>
<dbReference type="Proteomes" id="UP000199614">
    <property type="component" value="Unassembled WGS sequence"/>
</dbReference>
<dbReference type="OrthoDB" id="9796999at2"/>
<dbReference type="AlphaFoldDB" id="A0A1I5FDF9"/>
<protein>
    <submittedName>
        <fullName evidence="2">Uncharacterized conserved protein YdeI, YjbR/CyaY-like superfamily, DUF1801 family</fullName>
    </submittedName>
</protein>
<accession>A0A1I5FDF9</accession>